<evidence type="ECO:0000313" key="10">
    <source>
        <dbReference type="EMBL" id="CUN26932.1"/>
    </source>
</evidence>
<evidence type="ECO:0000313" key="11">
    <source>
        <dbReference type="EMBL" id="MTR84850.1"/>
    </source>
</evidence>
<evidence type="ECO:0000256" key="8">
    <source>
        <dbReference type="SAM" id="Phobius"/>
    </source>
</evidence>
<dbReference type="Proteomes" id="UP000095350">
    <property type="component" value="Unassembled WGS sequence"/>
</dbReference>
<dbReference type="OrthoDB" id="9810047at2"/>
<evidence type="ECO:0000313" key="15">
    <source>
        <dbReference type="Proteomes" id="UP000479531"/>
    </source>
</evidence>
<evidence type="ECO:0000259" key="9">
    <source>
        <dbReference type="Pfam" id="PF12821"/>
    </source>
</evidence>
<evidence type="ECO:0000256" key="1">
    <source>
        <dbReference type="ARBA" id="ARBA00004651"/>
    </source>
</evidence>
<feature type="transmembrane region" description="Helical" evidence="8">
    <location>
        <begin position="36"/>
        <end position="64"/>
    </location>
</feature>
<evidence type="ECO:0000256" key="6">
    <source>
        <dbReference type="ARBA" id="ARBA00023136"/>
    </source>
</evidence>
<evidence type="ECO:0000256" key="2">
    <source>
        <dbReference type="ARBA" id="ARBA00022475"/>
    </source>
</evidence>
<name>A0A173VHU0_9FIRM</name>
<accession>A0A173VHU0</accession>
<evidence type="ECO:0000313" key="13">
    <source>
        <dbReference type="Proteomes" id="UP000095350"/>
    </source>
</evidence>
<gene>
    <name evidence="10" type="ORF">ERS852572_03038</name>
    <name evidence="12" type="ORF">GCK47_05725</name>
    <name evidence="11" type="ORF">GMD50_07215</name>
</gene>
<dbReference type="PANTHER" id="PTHR34390:SF1">
    <property type="entry name" value="SUCCINATE TRANSPORTER SUBUNIT YJJB-RELATED"/>
    <property type="match status" value="1"/>
</dbReference>
<dbReference type="GO" id="GO:0005886">
    <property type="term" value="C:plasma membrane"/>
    <property type="evidence" value="ECO:0007669"/>
    <property type="project" value="UniProtKB-SubCell"/>
</dbReference>
<reference evidence="11 14" key="2">
    <citation type="journal article" date="2019" name="Nat. Med.">
        <title>A library of human gut bacterial isolates paired with longitudinal multiomics data enables mechanistic microbiome research.</title>
        <authorList>
            <person name="Poyet M."/>
            <person name="Groussin M."/>
            <person name="Gibbons S.M."/>
            <person name="Avila-Pacheco J."/>
            <person name="Jiang X."/>
            <person name="Kearney S.M."/>
            <person name="Perrotta A.R."/>
            <person name="Berdy B."/>
            <person name="Zhao S."/>
            <person name="Lieberman T.D."/>
            <person name="Swanson P.K."/>
            <person name="Smith M."/>
            <person name="Roesemann S."/>
            <person name="Alexander J.E."/>
            <person name="Rich S.A."/>
            <person name="Livny J."/>
            <person name="Vlamakis H."/>
            <person name="Clish C."/>
            <person name="Bullock K."/>
            <person name="Deik A."/>
            <person name="Scott J."/>
            <person name="Pierce K.A."/>
            <person name="Xavier R.J."/>
            <person name="Alm E.J."/>
        </authorList>
    </citation>
    <scope>NUCLEOTIDE SEQUENCE [LARGE SCALE GENOMIC DNA]</scope>
    <source>
        <strain evidence="11 14">BIOML-A1</strain>
    </source>
</reference>
<dbReference type="Proteomes" id="UP000478483">
    <property type="component" value="Unassembled WGS sequence"/>
</dbReference>
<dbReference type="InterPro" id="IPR024528">
    <property type="entry name" value="ThrE_2"/>
</dbReference>
<dbReference type="EMBL" id="WGGT01000005">
    <property type="protein sequence ID" value="MVQ45209.1"/>
    <property type="molecule type" value="Genomic_DNA"/>
</dbReference>
<feature type="transmembrane region" description="Helical" evidence="8">
    <location>
        <begin position="76"/>
        <end position="96"/>
    </location>
</feature>
<keyword evidence="2" id="KW-1003">Cell membrane</keyword>
<dbReference type="EMBL" id="CYXZ01000026">
    <property type="protein sequence ID" value="CUN26932.1"/>
    <property type="molecule type" value="Genomic_DNA"/>
</dbReference>
<dbReference type="Proteomes" id="UP000479531">
    <property type="component" value="Unassembled WGS sequence"/>
</dbReference>
<feature type="domain" description="Threonine/Serine exporter ThrE" evidence="9">
    <location>
        <begin position="4"/>
        <end position="128"/>
    </location>
</feature>
<feature type="transmembrane region" description="Helical" evidence="8">
    <location>
        <begin position="116"/>
        <end position="137"/>
    </location>
</feature>
<protein>
    <submittedName>
        <fullName evidence="11">Threonine/serine exporter</fullName>
    </submittedName>
    <submittedName>
        <fullName evidence="10">Uncharacterized conserved protein</fullName>
    </submittedName>
</protein>
<dbReference type="InterPro" id="IPR050539">
    <property type="entry name" value="ThrE_Dicarb/AminoAcid_Exp"/>
</dbReference>
<comment type="similarity">
    <text evidence="7">Belongs to the ThrE exporter (TC 2.A.79) family.</text>
</comment>
<dbReference type="EMBL" id="WNAJ01000006">
    <property type="protein sequence ID" value="MTR84850.1"/>
    <property type="molecule type" value="Genomic_DNA"/>
</dbReference>
<dbReference type="Pfam" id="PF12821">
    <property type="entry name" value="ThrE_2"/>
    <property type="match status" value="1"/>
</dbReference>
<dbReference type="PANTHER" id="PTHR34390">
    <property type="entry name" value="UPF0442 PROTEIN YJJB-RELATED"/>
    <property type="match status" value="1"/>
</dbReference>
<dbReference type="GO" id="GO:0015744">
    <property type="term" value="P:succinate transport"/>
    <property type="evidence" value="ECO:0007669"/>
    <property type="project" value="TreeGrafter"/>
</dbReference>
<comment type="subcellular location">
    <subcellularLocation>
        <location evidence="1">Cell membrane</location>
        <topology evidence="1">Multi-pass membrane protein</topology>
    </subcellularLocation>
</comment>
<reference evidence="10 13" key="1">
    <citation type="submission" date="2015-09" db="EMBL/GenBank/DDBJ databases">
        <authorList>
            <consortium name="Pathogen Informatics"/>
        </authorList>
    </citation>
    <scope>NUCLEOTIDE SEQUENCE [LARGE SCALE GENOMIC DNA]</scope>
    <source>
        <strain evidence="10 13">2789STDY5834960</strain>
    </source>
</reference>
<proteinExistence type="inferred from homology"/>
<evidence type="ECO:0000256" key="4">
    <source>
        <dbReference type="ARBA" id="ARBA00022692"/>
    </source>
</evidence>
<dbReference type="PaxDb" id="166486-ERS852572_03038"/>
<evidence type="ECO:0000256" key="3">
    <source>
        <dbReference type="ARBA" id="ARBA00022519"/>
    </source>
</evidence>
<dbReference type="STRING" id="166486.ERS852572_03038"/>
<evidence type="ECO:0000313" key="12">
    <source>
        <dbReference type="EMBL" id="MVQ45209.1"/>
    </source>
</evidence>
<evidence type="ECO:0000256" key="7">
    <source>
        <dbReference type="ARBA" id="ARBA00034125"/>
    </source>
</evidence>
<evidence type="ECO:0000313" key="14">
    <source>
        <dbReference type="Proteomes" id="UP000478483"/>
    </source>
</evidence>
<organism evidence="10 13">
    <name type="scientific">Roseburia intestinalis</name>
    <dbReference type="NCBI Taxonomy" id="166486"/>
    <lineage>
        <taxon>Bacteria</taxon>
        <taxon>Bacillati</taxon>
        <taxon>Bacillota</taxon>
        <taxon>Clostridia</taxon>
        <taxon>Lachnospirales</taxon>
        <taxon>Lachnospiraceae</taxon>
        <taxon>Roseburia</taxon>
    </lineage>
</organism>
<keyword evidence="5 8" id="KW-1133">Transmembrane helix</keyword>
<reference evidence="12 15" key="3">
    <citation type="submission" date="2019-10" db="EMBL/GenBank/DDBJ databases">
        <title>Roseburia spp. ameliorate alcoholic fatty liver via restoration of gut barrier function.</title>
        <authorList>
            <person name="Seo B."/>
            <person name="Ko G."/>
        </authorList>
    </citation>
    <scope>NUCLEOTIDE SEQUENCE [LARGE SCALE GENOMIC DNA]</scope>
    <source>
        <strain evidence="12 15">SNUG30017</strain>
    </source>
</reference>
<keyword evidence="6 8" id="KW-0472">Membrane</keyword>
<keyword evidence="3" id="KW-0997">Cell inner membrane</keyword>
<dbReference type="RefSeq" id="WP_022113152.1">
    <property type="nucleotide sequence ID" value="NZ_CABIYH010000026.1"/>
</dbReference>
<keyword evidence="4 8" id="KW-0812">Transmembrane</keyword>
<evidence type="ECO:0000256" key="5">
    <source>
        <dbReference type="ARBA" id="ARBA00022989"/>
    </source>
</evidence>
<sequence>MFIQFIVSMIATLSFAVLFCAPKSELLFCGLTGAIGWIVYLICLQFDTGTVIANMIATLALTVFSRMVAALRKNPVTVYLIAGIFPLVPGAGIYYTSYYFIMNNMSEFSRYGMETIKVAGAIVLGIIFGFSLPQAWFNALQHRTKRQSSHA</sequence>
<dbReference type="AlphaFoldDB" id="A0A173VHU0"/>